<feature type="transmembrane region" description="Helical" evidence="6">
    <location>
        <begin position="233"/>
        <end position="249"/>
    </location>
</feature>
<feature type="transmembrane region" description="Helical" evidence="6">
    <location>
        <begin position="27"/>
        <end position="43"/>
    </location>
</feature>
<dbReference type="InterPro" id="IPR051533">
    <property type="entry name" value="WaaL-like"/>
</dbReference>
<organism evidence="8 9">
    <name type="scientific">Thiohalocapsa halophila</name>
    <dbReference type="NCBI Taxonomy" id="69359"/>
    <lineage>
        <taxon>Bacteria</taxon>
        <taxon>Pseudomonadati</taxon>
        <taxon>Pseudomonadota</taxon>
        <taxon>Gammaproteobacteria</taxon>
        <taxon>Chromatiales</taxon>
        <taxon>Chromatiaceae</taxon>
        <taxon>Thiohalocapsa</taxon>
    </lineage>
</organism>
<keyword evidence="3 6" id="KW-1133">Transmembrane helix</keyword>
<proteinExistence type="predicted"/>
<name>A0ABS1CKL4_9GAMM</name>
<dbReference type="PANTHER" id="PTHR37422">
    <property type="entry name" value="TEICHURONIC ACID BIOSYNTHESIS PROTEIN TUAE"/>
    <property type="match status" value="1"/>
</dbReference>
<gene>
    <name evidence="8" type="ORF">CKO31_17300</name>
</gene>
<feature type="transmembrane region" description="Helical" evidence="6">
    <location>
        <begin position="367"/>
        <end position="387"/>
    </location>
</feature>
<feature type="compositionally biased region" description="Polar residues" evidence="5">
    <location>
        <begin position="478"/>
        <end position="489"/>
    </location>
</feature>
<feature type="compositionally biased region" description="Low complexity" evidence="5">
    <location>
        <begin position="492"/>
        <end position="505"/>
    </location>
</feature>
<dbReference type="EMBL" id="NRRV01000048">
    <property type="protein sequence ID" value="MBK1632465.1"/>
    <property type="molecule type" value="Genomic_DNA"/>
</dbReference>
<protein>
    <recommendedName>
        <fullName evidence="7">O-antigen ligase-related domain-containing protein</fullName>
    </recommendedName>
</protein>
<evidence type="ECO:0000259" key="7">
    <source>
        <dbReference type="Pfam" id="PF04932"/>
    </source>
</evidence>
<reference evidence="8 9" key="1">
    <citation type="journal article" date="2020" name="Microorganisms">
        <title>Osmotic Adaptation and Compatible Solute Biosynthesis of Phototrophic Bacteria as Revealed from Genome Analyses.</title>
        <authorList>
            <person name="Imhoff J.F."/>
            <person name="Rahn T."/>
            <person name="Kunzel S."/>
            <person name="Keller A."/>
            <person name="Neulinger S.C."/>
        </authorList>
    </citation>
    <scope>NUCLEOTIDE SEQUENCE [LARGE SCALE GENOMIC DNA]</scope>
    <source>
        <strain evidence="8 9">DSM 6210</strain>
    </source>
</reference>
<dbReference type="RefSeq" id="WP_200240049.1">
    <property type="nucleotide sequence ID" value="NZ_NRRV01000048.1"/>
</dbReference>
<feature type="transmembrane region" description="Helical" evidence="6">
    <location>
        <begin position="50"/>
        <end position="68"/>
    </location>
</feature>
<evidence type="ECO:0000256" key="6">
    <source>
        <dbReference type="SAM" id="Phobius"/>
    </source>
</evidence>
<feature type="transmembrane region" description="Helical" evidence="6">
    <location>
        <begin position="136"/>
        <end position="156"/>
    </location>
</feature>
<keyword evidence="2 6" id="KW-0812">Transmembrane</keyword>
<feature type="region of interest" description="Disordered" evidence="5">
    <location>
        <begin position="454"/>
        <end position="534"/>
    </location>
</feature>
<evidence type="ECO:0000256" key="1">
    <source>
        <dbReference type="ARBA" id="ARBA00004141"/>
    </source>
</evidence>
<evidence type="ECO:0000256" key="5">
    <source>
        <dbReference type="SAM" id="MobiDB-lite"/>
    </source>
</evidence>
<feature type="transmembrane region" description="Helical" evidence="6">
    <location>
        <begin position="430"/>
        <end position="450"/>
    </location>
</feature>
<evidence type="ECO:0000256" key="3">
    <source>
        <dbReference type="ARBA" id="ARBA00022989"/>
    </source>
</evidence>
<keyword evidence="4 6" id="KW-0472">Membrane</keyword>
<accession>A0ABS1CKL4</accession>
<evidence type="ECO:0000256" key="2">
    <source>
        <dbReference type="ARBA" id="ARBA00022692"/>
    </source>
</evidence>
<evidence type="ECO:0000313" key="8">
    <source>
        <dbReference type="EMBL" id="MBK1632465.1"/>
    </source>
</evidence>
<dbReference type="InterPro" id="IPR007016">
    <property type="entry name" value="O-antigen_ligase-rel_domated"/>
</dbReference>
<feature type="transmembrane region" description="Helical" evidence="6">
    <location>
        <begin position="399"/>
        <end position="418"/>
    </location>
</feature>
<evidence type="ECO:0000256" key="4">
    <source>
        <dbReference type="ARBA" id="ARBA00023136"/>
    </source>
</evidence>
<comment type="caution">
    <text evidence="8">The sequence shown here is derived from an EMBL/GenBank/DDBJ whole genome shotgun (WGS) entry which is preliminary data.</text>
</comment>
<feature type="domain" description="O-antigen ligase-related" evidence="7">
    <location>
        <begin position="239"/>
        <end position="378"/>
    </location>
</feature>
<feature type="transmembrane region" description="Helical" evidence="6">
    <location>
        <begin position="283"/>
        <end position="303"/>
    </location>
</feature>
<dbReference type="Proteomes" id="UP000748752">
    <property type="component" value="Unassembled WGS sequence"/>
</dbReference>
<keyword evidence="9" id="KW-1185">Reference proteome</keyword>
<dbReference type="PANTHER" id="PTHR37422:SF23">
    <property type="entry name" value="TEICHURONIC ACID BIOSYNTHESIS PROTEIN TUAE"/>
    <property type="match status" value="1"/>
</dbReference>
<feature type="transmembrane region" description="Helical" evidence="6">
    <location>
        <begin position="103"/>
        <end position="124"/>
    </location>
</feature>
<feature type="compositionally biased region" description="Basic and acidic residues" evidence="5">
    <location>
        <begin position="463"/>
        <end position="472"/>
    </location>
</feature>
<comment type="subcellular location">
    <subcellularLocation>
        <location evidence="1">Membrane</location>
        <topology evidence="1">Multi-pass membrane protein</topology>
    </subcellularLocation>
</comment>
<evidence type="ECO:0000313" key="9">
    <source>
        <dbReference type="Proteomes" id="UP000748752"/>
    </source>
</evidence>
<sequence>MTFGLLLAVMAFTPLFRAGATPLAALIGQMLAIGLLTLSLWWPQRIVIGPGQAAIALALLLLPALYLFPLPPDIATLLPGRDLYNRAASYLPQSPVELPAGAAIYPGAAGAAVLSLLLPVSVFLGVRALKPAQISVLLGLVIAIAALQALLGLLQYGTAQTGGTPFAVEGSHRWSAVGTYANRNHLAGLIEMALPLTLALLFYALSRLRADAGAPALLHQPAAAVGSRPGQSAMLYGGLALLLILGVVFTRSRTGITLTILGIVIAAALFSRQIGRKSALGPAGVILALAVAGGISIGLAPVLDRFSVSGLEDNARWQLFDQTLLGAGAFFPIGSGPGAFPAVFPPYQPLELGNAFINRAHNDYLEWFFDLGALGVVLPGLVLVLYVSQWRRVLTANSGARSTYLQIGSGIGVLLLSFHEFVDYNLYTPANQVVFALLLSVFLYPPDLLADTAKRRSRRKRRTPDLEPKARPEPASVQPPTDQIQNPFLTNAAAAPLTDPAASGATTQRAILSQELPGSHAADPAPRSTAGKDA</sequence>
<dbReference type="Pfam" id="PF04932">
    <property type="entry name" value="Wzy_C"/>
    <property type="match status" value="1"/>
</dbReference>
<feature type="transmembrane region" description="Helical" evidence="6">
    <location>
        <begin position="255"/>
        <end position="271"/>
    </location>
</feature>